<dbReference type="KEGG" id="vg:54982010"/>
<feature type="transmembrane region" description="Helical" evidence="1">
    <location>
        <begin position="23"/>
        <end position="45"/>
    </location>
</feature>
<keyword evidence="1" id="KW-0812">Transmembrane</keyword>
<dbReference type="EMBL" id="MF403005">
    <property type="protein sequence ID" value="AUZ94746.1"/>
    <property type="molecule type" value="Genomic_DNA"/>
</dbReference>
<keyword evidence="1" id="KW-1133">Transmembrane helix</keyword>
<organism evidence="2 3">
    <name type="scientific">Agrobacterium phage Atu_ph02</name>
    <dbReference type="NCBI Taxonomy" id="2024261"/>
    <lineage>
        <taxon>Viruses</taxon>
        <taxon>Duplodnaviria</taxon>
        <taxon>Heunggongvirae</taxon>
        <taxon>Uroviricota</taxon>
        <taxon>Caudoviricetes</taxon>
        <taxon>Autographivirales</taxon>
        <taxon>Dunnvirinae</taxon>
        <taxon>Atuphduovirus</taxon>
        <taxon>Atuphduovirus atuph02</taxon>
    </lineage>
</organism>
<sequence>MNAFIESGTSYCIALVVLSATTIITHAPTIMTVGGLILLGLRLYVDGKRALKAWSGDK</sequence>
<proteinExistence type="predicted"/>
<protein>
    <submittedName>
        <fullName evidence="2">Uncharacterized protein</fullName>
    </submittedName>
</protein>
<dbReference type="GeneID" id="54982010"/>
<keyword evidence="3" id="KW-1185">Reference proteome</keyword>
<reference evidence="3" key="1">
    <citation type="submission" date="2017-06" db="EMBL/GenBank/DDBJ databases">
        <authorList>
            <person name="Spollen W.G."/>
            <person name="Givan S.A."/>
            <person name="Brown P.B."/>
            <person name="Attai H."/>
        </authorList>
    </citation>
    <scope>NUCLEOTIDE SEQUENCE [LARGE SCALE GENOMIC DNA]</scope>
</reference>
<keyword evidence="1" id="KW-0472">Membrane</keyword>
<name>A0A2L0UYY2_9CAUD</name>
<dbReference type="RefSeq" id="YP_009791822.1">
    <property type="nucleotide sequence ID" value="NC_047845.1"/>
</dbReference>
<accession>A0A2L0UYY2</accession>
<evidence type="ECO:0000313" key="2">
    <source>
        <dbReference type="EMBL" id="AUZ94746.1"/>
    </source>
</evidence>
<dbReference type="Proteomes" id="UP000223042">
    <property type="component" value="Segment"/>
</dbReference>
<evidence type="ECO:0000313" key="3">
    <source>
        <dbReference type="Proteomes" id="UP000223042"/>
    </source>
</evidence>
<evidence type="ECO:0000256" key="1">
    <source>
        <dbReference type="SAM" id="Phobius"/>
    </source>
</evidence>